<dbReference type="Gene3D" id="3.40.50.620">
    <property type="entry name" value="HUPs"/>
    <property type="match status" value="1"/>
</dbReference>
<proteinExistence type="predicted"/>
<keyword evidence="3" id="KW-1185">Reference proteome</keyword>
<evidence type="ECO:0000256" key="1">
    <source>
        <dbReference type="SAM" id="MobiDB-lite"/>
    </source>
</evidence>
<evidence type="ECO:0000313" key="2">
    <source>
        <dbReference type="EMBL" id="KUL40089.1"/>
    </source>
</evidence>
<evidence type="ECO:0008006" key="4">
    <source>
        <dbReference type="Google" id="ProtNLM"/>
    </source>
</evidence>
<comment type="caution">
    <text evidence="2">The sequence shown here is derived from an EMBL/GenBank/DDBJ whole genome shotgun (WGS) entry which is preliminary data.</text>
</comment>
<dbReference type="SUPFAM" id="SSF52402">
    <property type="entry name" value="Adenine nucleotide alpha hydrolases-like"/>
    <property type="match status" value="1"/>
</dbReference>
<sequence>MTTAYEVLPHDGQQREPSATALHWPRTRAHSPTPTVTCTLGWDLDLIGPAPAAAADLVRIAASAYLADRSARRPPTTFTRTIDLTVHTVDPDPWNAASGRLAEELLAWLTGDAWHLHAVPAAPAAHRPAPVPDADDVMLLSGGLDSLCGAADHLGDTAARIHLSHCDASTAILHAQHQTSAWLSDRARQPLRHCSVKLHQTHAAAEPSSRSRSLLFAALAASVAAGASSPRVTVPENGFTSINPPLTAARGGALSTRSTHPGTFARINELLATLDIPVTVANPYAYLTKGQLLTRACDRVGQSLLQAGAATLSCSKLDGNWYPGGDPTLNCGLCLACLVRRGAFTAGPHHDPTTYLVHRLTGSAHQSLLDRRRKDVNDVRQAIARGIDDTDILAVGELPPDTDLDAVVAMCQRGLQELNDVPLP</sequence>
<dbReference type="OrthoDB" id="9789567at2"/>
<feature type="region of interest" description="Disordered" evidence="1">
    <location>
        <begin position="1"/>
        <end position="20"/>
    </location>
</feature>
<evidence type="ECO:0000313" key="3">
    <source>
        <dbReference type="Proteomes" id="UP000053923"/>
    </source>
</evidence>
<dbReference type="InterPro" id="IPR014729">
    <property type="entry name" value="Rossmann-like_a/b/a_fold"/>
</dbReference>
<dbReference type="Proteomes" id="UP000053923">
    <property type="component" value="Unassembled WGS sequence"/>
</dbReference>
<organism evidence="2 3">
    <name type="scientific">Streptomyces regalis</name>
    <dbReference type="NCBI Taxonomy" id="68262"/>
    <lineage>
        <taxon>Bacteria</taxon>
        <taxon>Bacillati</taxon>
        <taxon>Actinomycetota</taxon>
        <taxon>Actinomycetes</taxon>
        <taxon>Kitasatosporales</taxon>
        <taxon>Streptomycetaceae</taxon>
        <taxon>Streptomyces</taxon>
    </lineage>
</organism>
<accession>A0A0X3V5L0</accession>
<dbReference type="EMBL" id="LLZG01000087">
    <property type="protein sequence ID" value="KUL40089.1"/>
    <property type="molecule type" value="Genomic_DNA"/>
</dbReference>
<protein>
    <recommendedName>
        <fullName evidence="4">Queuosine biosynthesis protein queC</fullName>
    </recommendedName>
</protein>
<gene>
    <name evidence="2" type="ORF">ADL12_14200</name>
</gene>
<name>A0A0X3V5L0_9ACTN</name>
<dbReference type="RefSeq" id="WP_062702239.1">
    <property type="nucleotide sequence ID" value="NZ_LLZG01000087.1"/>
</dbReference>
<dbReference type="AlphaFoldDB" id="A0A0X3V5L0"/>
<reference evidence="3" key="1">
    <citation type="submission" date="2015-10" db="EMBL/GenBank/DDBJ databases">
        <authorList>
            <person name="Ju K.-S."/>
            <person name="Doroghazi J.R."/>
            <person name="Metcalf W.W."/>
        </authorList>
    </citation>
    <scope>NUCLEOTIDE SEQUENCE [LARGE SCALE GENOMIC DNA]</scope>
    <source>
        <strain evidence="3">NRRL 3151</strain>
    </source>
</reference>